<dbReference type="EMBL" id="CP046956">
    <property type="protein sequence ID" value="QTN00376.1"/>
    <property type="molecule type" value="Genomic_DNA"/>
</dbReference>
<dbReference type="RefSeq" id="WP_209365515.1">
    <property type="nucleotide sequence ID" value="NZ_CP046956.1"/>
</dbReference>
<evidence type="ECO:0000313" key="2">
    <source>
        <dbReference type="Proteomes" id="UP000665043"/>
    </source>
</evidence>
<evidence type="ECO:0000313" key="1">
    <source>
        <dbReference type="EMBL" id="QTN00376.1"/>
    </source>
</evidence>
<protein>
    <submittedName>
        <fullName evidence="1">Uncharacterized protein</fullName>
    </submittedName>
</protein>
<accession>A0ABX7VX95</accession>
<reference evidence="1 2" key="1">
    <citation type="submission" date="2019-12" db="EMBL/GenBank/DDBJ databases">
        <title>The whole genome sequencing of a strain isolated from a Mars analog, Dalangtan Playa.</title>
        <authorList>
            <person name="Huang T."/>
        </authorList>
    </citation>
    <scope>NUCLEOTIDE SEQUENCE [LARGE SCALE GENOMIC DNA]</scope>
    <source>
        <strain evidence="1 2">DP4-553-S</strain>
    </source>
</reference>
<dbReference type="Proteomes" id="UP000665043">
    <property type="component" value="Chromosome"/>
</dbReference>
<sequence>MAVSNCKQCEHHKNILKQHEDTITQLLEIIAVTNRKLTELEAKHSEFEKIYFFQQQAPRFTVPPQASHVTSMLPRLNK</sequence>
<keyword evidence="2" id="KW-1185">Reference proteome</keyword>
<name>A0ABX7VX95_9BACI</name>
<gene>
    <name evidence="1" type="ORF">ERJ70_14355</name>
</gene>
<proteinExistence type="predicted"/>
<organism evidence="1 2">
    <name type="scientific">Sediminibacillus dalangtanensis</name>
    <dbReference type="NCBI Taxonomy" id="2729421"/>
    <lineage>
        <taxon>Bacteria</taxon>
        <taxon>Bacillati</taxon>
        <taxon>Bacillota</taxon>
        <taxon>Bacilli</taxon>
        <taxon>Bacillales</taxon>
        <taxon>Bacillaceae</taxon>
        <taxon>Sediminibacillus</taxon>
    </lineage>
</organism>